<dbReference type="PIRSF" id="PIRSF000193">
    <property type="entry name" value="Pyrrol-5-carb_rd"/>
    <property type="match status" value="1"/>
</dbReference>
<dbReference type="PANTHER" id="PTHR11645">
    <property type="entry name" value="PYRROLINE-5-CARBOXYLATE REDUCTASE"/>
    <property type="match status" value="1"/>
</dbReference>
<dbReference type="GO" id="GO:0005737">
    <property type="term" value="C:cytoplasm"/>
    <property type="evidence" value="ECO:0007669"/>
    <property type="project" value="UniProtKB-SubCell"/>
</dbReference>
<dbReference type="SUPFAM" id="SSF51735">
    <property type="entry name" value="NAD(P)-binding Rossmann-fold domains"/>
    <property type="match status" value="1"/>
</dbReference>
<evidence type="ECO:0000313" key="9">
    <source>
        <dbReference type="EMBL" id="SNY52176.1"/>
    </source>
</evidence>
<comment type="subcellular location">
    <subcellularLocation>
        <location evidence="4">Cytoplasm</location>
    </subcellularLocation>
</comment>
<dbReference type="SUPFAM" id="SSF48179">
    <property type="entry name" value="6-phosphogluconate dehydrogenase C-terminal domain-like"/>
    <property type="match status" value="1"/>
</dbReference>
<dbReference type="Gene3D" id="1.10.3730.10">
    <property type="entry name" value="ProC C-terminal domain-like"/>
    <property type="match status" value="1"/>
</dbReference>
<keyword evidence="4" id="KW-0641">Proline biosynthesis</keyword>
<keyword evidence="3 4" id="KW-0560">Oxidoreductase</keyword>
<gene>
    <name evidence="4" type="primary">proC</name>
    <name evidence="8" type="ORF">CVM39_20025</name>
    <name evidence="9" type="ORF">SAMN06297129_2208</name>
</gene>
<evidence type="ECO:0000259" key="6">
    <source>
        <dbReference type="Pfam" id="PF03807"/>
    </source>
</evidence>
<dbReference type="EC" id="1.5.1.2" evidence="4"/>
<comment type="similarity">
    <text evidence="1 4">Belongs to the pyrroline-5-carboxylate reductase family.</text>
</comment>
<dbReference type="Proteomes" id="UP000231702">
    <property type="component" value="Unassembled WGS sequence"/>
</dbReference>
<proteinExistence type="inferred from homology"/>
<dbReference type="InterPro" id="IPR028939">
    <property type="entry name" value="P5C_Rdtase_cat_N"/>
</dbReference>
<dbReference type="EMBL" id="PGTD01000023">
    <property type="protein sequence ID" value="PJE25986.1"/>
    <property type="molecule type" value="Genomic_DNA"/>
</dbReference>
<dbReference type="InterPro" id="IPR036291">
    <property type="entry name" value="NAD(P)-bd_dom_sf"/>
</dbReference>
<keyword evidence="4" id="KW-0963">Cytoplasm</keyword>
<dbReference type="Proteomes" id="UP000231655">
    <property type="component" value="Unassembled WGS sequence"/>
</dbReference>
<dbReference type="HAMAP" id="MF_01925">
    <property type="entry name" value="P5C_reductase"/>
    <property type="match status" value="1"/>
</dbReference>
<dbReference type="Gene3D" id="3.40.50.720">
    <property type="entry name" value="NAD(P)-binding Rossmann-like Domain"/>
    <property type="match status" value="1"/>
</dbReference>
<dbReference type="Pfam" id="PF03807">
    <property type="entry name" value="F420_oxidored"/>
    <property type="match status" value="1"/>
</dbReference>
<dbReference type="RefSeq" id="WP_097145959.1">
    <property type="nucleotide sequence ID" value="NZ_OBEA01000004.1"/>
</dbReference>
<dbReference type="AlphaFoldDB" id="A0A285IYK5"/>
<dbReference type="InterPro" id="IPR000304">
    <property type="entry name" value="Pyrroline-COOH_reductase"/>
</dbReference>
<evidence type="ECO:0000256" key="1">
    <source>
        <dbReference type="ARBA" id="ARBA00005525"/>
    </source>
</evidence>
<evidence type="ECO:0000256" key="3">
    <source>
        <dbReference type="ARBA" id="ARBA00023002"/>
    </source>
</evidence>
<keyword evidence="11" id="KW-1185">Reference proteome</keyword>
<protein>
    <recommendedName>
        <fullName evidence="4">Pyrroline-5-carboxylate reductase</fullName>
        <shortName evidence="4">P5C reductase</shortName>
        <shortName evidence="4">P5CR</shortName>
        <ecNumber evidence="4">1.5.1.2</ecNumber>
    </recommendedName>
    <alternativeName>
        <fullName evidence="4">PCA reductase</fullName>
    </alternativeName>
</protein>
<feature type="binding site" evidence="5">
    <location>
        <begin position="8"/>
        <end position="13"/>
    </location>
    <ligand>
        <name>NADP(+)</name>
        <dbReference type="ChEBI" id="CHEBI:58349"/>
    </ligand>
</feature>
<evidence type="ECO:0000256" key="2">
    <source>
        <dbReference type="ARBA" id="ARBA00022857"/>
    </source>
</evidence>
<dbReference type="OrthoDB" id="8418678at2"/>
<comment type="catalytic activity">
    <reaction evidence="4">
        <text>L-proline + NAD(+) = (S)-1-pyrroline-5-carboxylate + NADH + 2 H(+)</text>
        <dbReference type="Rhea" id="RHEA:14105"/>
        <dbReference type="ChEBI" id="CHEBI:15378"/>
        <dbReference type="ChEBI" id="CHEBI:17388"/>
        <dbReference type="ChEBI" id="CHEBI:57540"/>
        <dbReference type="ChEBI" id="CHEBI:57945"/>
        <dbReference type="ChEBI" id="CHEBI:60039"/>
        <dbReference type="EC" id="1.5.1.2"/>
    </reaction>
</comment>
<dbReference type="GO" id="GO:0004735">
    <property type="term" value="F:pyrroline-5-carboxylate reductase activity"/>
    <property type="evidence" value="ECO:0007669"/>
    <property type="project" value="UniProtKB-UniRule"/>
</dbReference>
<comment type="catalytic activity">
    <reaction evidence="4">
        <text>L-proline + NADP(+) = (S)-1-pyrroline-5-carboxylate + NADPH + 2 H(+)</text>
        <dbReference type="Rhea" id="RHEA:14109"/>
        <dbReference type="ChEBI" id="CHEBI:15378"/>
        <dbReference type="ChEBI" id="CHEBI:17388"/>
        <dbReference type="ChEBI" id="CHEBI:57783"/>
        <dbReference type="ChEBI" id="CHEBI:58349"/>
        <dbReference type="ChEBI" id="CHEBI:60039"/>
        <dbReference type="EC" id="1.5.1.2"/>
    </reaction>
</comment>
<evidence type="ECO:0000259" key="7">
    <source>
        <dbReference type="Pfam" id="PF14748"/>
    </source>
</evidence>
<evidence type="ECO:0000313" key="10">
    <source>
        <dbReference type="Proteomes" id="UP000231655"/>
    </source>
</evidence>
<dbReference type="Pfam" id="PF14748">
    <property type="entry name" value="P5CR_dimer"/>
    <property type="match status" value="1"/>
</dbReference>
<dbReference type="UniPathway" id="UPA00098">
    <property type="reaction ID" value="UER00361"/>
</dbReference>
<dbReference type="PANTHER" id="PTHR11645:SF0">
    <property type="entry name" value="PYRROLINE-5-CARBOXYLATE REDUCTASE 3"/>
    <property type="match status" value="1"/>
</dbReference>
<dbReference type="GO" id="GO:0055129">
    <property type="term" value="P:L-proline biosynthetic process"/>
    <property type="evidence" value="ECO:0007669"/>
    <property type="project" value="UniProtKB-UniRule"/>
</dbReference>
<reference evidence="8 11" key="2">
    <citation type="journal article" date="2018" name="Int. J. Syst. Evol. Microbiol.">
        <title>Pseudooceanicola lipolyticus sp. nov., a marine alphaproteobacterium, reclassification of Oceanicola flagellatus as Pseudooceanicola flagellatus comb. nov. and emended description of the genus Pseudooceanicola.</title>
        <authorList>
            <person name="Huang M.-M."/>
            <person name="Guo L.-L."/>
            <person name="Wu Y.-H."/>
            <person name="Lai Q.-L."/>
            <person name="Shao Z.-Z."/>
            <person name="Wang C.-S."/>
            <person name="Wu M."/>
            <person name="Xu X.-W."/>
        </authorList>
    </citation>
    <scope>NUCLEOTIDE SEQUENCE [LARGE SCALE GENOMIC DNA]</scope>
    <source>
        <strain evidence="8 11">Ar-45</strain>
    </source>
</reference>
<feature type="domain" description="Pyrroline-5-carboxylate reductase catalytic N-terminal" evidence="6">
    <location>
        <begin position="5"/>
        <end position="92"/>
    </location>
</feature>
<dbReference type="EMBL" id="OBEA01000004">
    <property type="protein sequence ID" value="SNY52176.1"/>
    <property type="molecule type" value="Genomic_DNA"/>
</dbReference>
<evidence type="ECO:0000256" key="5">
    <source>
        <dbReference type="PIRSR" id="PIRSR000193-1"/>
    </source>
</evidence>
<comment type="function">
    <text evidence="4">Catalyzes the reduction of 1-pyrroline-5-carboxylate (PCA) to L-proline.</text>
</comment>
<feature type="domain" description="Pyrroline-5-carboxylate reductase dimerisation" evidence="7">
    <location>
        <begin position="155"/>
        <end position="257"/>
    </location>
</feature>
<name>A0A285IYK5_9RHOB</name>
<accession>A0A285IYK5</accession>
<dbReference type="InterPro" id="IPR029036">
    <property type="entry name" value="P5CR_dimer"/>
</dbReference>
<sequence length="258" mass="26486">MTLTYGIIGSGMLGQAMAQGALTGGVAGSSLWMANRSGQPVPLTGGAGVSFTADPQELAEACDVILLCIPPAAMPALKIDASDKLVLSVVAGLTLEGISQATGSARVIRAMSSPAATHCLAYTPWVASAEVTEADRAATRTFFGAMGQTDEITDEAHIDHFTAMTGPVPGFVAYFADSMIRHAMAQGIAPEVAKRAIRQLFLASGEMLKEGATPAAQVQEMIDYAGTTAAGLLALKDSPFDQALSQALSAAAARAREI</sequence>
<organism evidence="9 10">
    <name type="scientific">Pseudooceanicola antarcticus</name>
    <dbReference type="NCBI Taxonomy" id="1247613"/>
    <lineage>
        <taxon>Bacteria</taxon>
        <taxon>Pseudomonadati</taxon>
        <taxon>Pseudomonadota</taxon>
        <taxon>Alphaproteobacteria</taxon>
        <taxon>Rhodobacterales</taxon>
        <taxon>Paracoccaceae</taxon>
        <taxon>Pseudooceanicola</taxon>
    </lineage>
</organism>
<comment type="pathway">
    <text evidence="4">Amino-acid biosynthesis; L-proline biosynthesis; L-proline from L-glutamate 5-semialdehyde: step 1/1.</text>
</comment>
<evidence type="ECO:0000313" key="8">
    <source>
        <dbReference type="EMBL" id="PJE25986.1"/>
    </source>
</evidence>
<dbReference type="InterPro" id="IPR008927">
    <property type="entry name" value="6-PGluconate_DH-like_C_sf"/>
</dbReference>
<keyword evidence="2 4" id="KW-0521">NADP</keyword>
<keyword evidence="4" id="KW-0028">Amino-acid biosynthesis</keyword>
<reference evidence="9 10" key="1">
    <citation type="submission" date="2017-09" db="EMBL/GenBank/DDBJ databases">
        <authorList>
            <person name="Ehlers B."/>
            <person name="Leendertz F.H."/>
        </authorList>
    </citation>
    <scope>NUCLEOTIDE SEQUENCE [LARGE SCALE GENOMIC DNA]</scope>
    <source>
        <strain evidence="9 10">CGMCC 1.12662</strain>
    </source>
</reference>
<evidence type="ECO:0000256" key="4">
    <source>
        <dbReference type="HAMAP-Rule" id="MF_01925"/>
    </source>
</evidence>
<evidence type="ECO:0000313" key="11">
    <source>
        <dbReference type="Proteomes" id="UP000231702"/>
    </source>
</evidence>